<evidence type="ECO:0000313" key="3">
    <source>
        <dbReference type="EMBL" id="MDU0204460.1"/>
    </source>
</evidence>
<dbReference type="InterPro" id="IPR036390">
    <property type="entry name" value="WH_DNA-bd_sf"/>
</dbReference>
<dbReference type="SUPFAM" id="SSF46785">
    <property type="entry name" value="Winged helix' DNA-binding domain"/>
    <property type="match status" value="1"/>
</dbReference>
<comment type="caution">
    <text evidence="3">The sequence shown here is derived from an EMBL/GenBank/DDBJ whole genome shotgun (WGS) entry which is preliminary data.</text>
</comment>
<feature type="domain" description="Transcription regulator PadR C-terminal" evidence="2">
    <location>
        <begin position="89"/>
        <end position="178"/>
    </location>
</feature>
<evidence type="ECO:0000259" key="1">
    <source>
        <dbReference type="Pfam" id="PF03551"/>
    </source>
</evidence>
<dbReference type="Pfam" id="PF03551">
    <property type="entry name" value="PadR"/>
    <property type="match status" value="1"/>
</dbReference>
<reference evidence="3 4" key="1">
    <citation type="submission" date="2023-10" db="EMBL/GenBank/DDBJ databases">
        <title>Paenibacillus strain PFR10 Genome sequencing and assembly.</title>
        <authorList>
            <person name="Kim I."/>
        </authorList>
    </citation>
    <scope>NUCLEOTIDE SEQUENCE [LARGE SCALE GENOMIC DNA]</scope>
    <source>
        <strain evidence="3 4">PFR10</strain>
    </source>
</reference>
<gene>
    <name evidence="3" type="ORF">RQP52_25560</name>
</gene>
<sequence length="180" mass="20945">MNTLSYGLLSLLSKDSRTGYELMQHIQPFWPAKHSQIYPLLAQLEQKGYVEFVHVMQSDKPDKKVYSLTEVGLQALQEWIGLPTDPPVTRDEFALKVYCIGLVNKEEALKMLLERASYYKGKQERFMETLEKVKGQSAKPLEELEFHDPMFANYVLVKKAMLKVEADLHWCEWMKSKLKS</sequence>
<dbReference type="Gene3D" id="6.10.140.190">
    <property type="match status" value="1"/>
</dbReference>
<protein>
    <submittedName>
        <fullName evidence="3">PadR family transcriptional regulator</fullName>
    </submittedName>
</protein>
<dbReference type="PANTHER" id="PTHR43252">
    <property type="entry name" value="TRANSCRIPTIONAL REGULATOR YQJI"/>
    <property type="match status" value="1"/>
</dbReference>
<dbReference type="PANTHER" id="PTHR43252:SF2">
    <property type="entry name" value="TRANSCRIPTION REGULATOR, PADR-LIKE FAMILY"/>
    <property type="match status" value="1"/>
</dbReference>
<dbReference type="RefSeq" id="WP_315954451.1">
    <property type="nucleotide sequence ID" value="NZ_JAWCUD010000010.1"/>
</dbReference>
<keyword evidence="4" id="KW-1185">Reference proteome</keyword>
<dbReference type="InterPro" id="IPR036388">
    <property type="entry name" value="WH-like_DNA-bd_sf"/>
</dbReference>
<dbReference type="Proteomes" id="UP001260980">
    <property type="component" value="Unassembled WGS sequence"/>
</dbReference>
<feature type="domain" description="Transcription regulator PadR N-terminal" evidence="1">
    <location>
        <begin position="8"/>
        <end position="78"/>
    </location>
</feature>
<accession>A0ABU3RJJ4</accession>
<dbReference type="EMBL" id="JAWCUD010000010">
    <property type="protein sequence ID" value="MDU0204460.1"/>
    <property type="molecule type" value="Genomic_DNA"/>
</dbReference>
<dbReference type="Gene3D" id="1.10.10.10">
    <property type="entry name" value="Winged helix-like DNA-binding domain superfamily/Winged helix DNA-binding domain"/>
    <property type="match status" value="1"/>
</dbReference>
<dbReference type="InterPro" id="IPR018309">
    <property type="entry name" value="Tscrpt_reg_PadR_C"/>
</dbReference>
<evidence type="ECO:0000313" key="4">
    <source>
        <dbReference type="Proteomes" id="UP001260980"/>
    </source>
</evidence>
<dbReference type="Pfam" id="PF10400">
    <property type="entry name" value="Vir_act_alpha_C"/>
    <property type="match status" value="1"/>
</dbReference>
<dbReference type="InterPro" id="IPR005149">
    <property type="entry name" value="Tscrpt_reg_PadR_N"/>
</dbReference>
<name>A0ABU3RJJ4_9BACL</name>
<evidence type="ECO:0000259" key="2">
    <source>
        <dbReference type="Pfam" id="PF10400"/>
    </source>
</evidence>
<proteinExistence type="predicted"/>
<organism evidence="3 4">
    <name type="scientific">Paenibacillus violae</name>
    <dbReference type="NCBI Taxonomy" id="3077234"/>
    <lineage>
        <taxon>Bacteria</taxon>
        <taxon>Bacillati</taxon>
        <taxon>Bacillota</taxon>
        <taxon>Bacilli</taxon>
        <taxon>Bacillales</taxon>
        <taxon>Paenibacillaceae</taxon>
        <taxon>Paenibacillus</taxon>
    </lineage>
</organism>